<keyword evidence="9" id="KW-0479">Metal-binding</keyword>
<comment type="similarity">
    <text evidence="9">Belongs to the anthranilate phosphoribosyltransferase family.</text>
</comment>
<dbReference type="Pfam" id="PF02885">
    <property type="entry name" value="Glycos_trans_3N"/>
    <property type="match status" value="1"/>
</dbReference>
<feature type="binding site" evidence="9">
    <location>
        <position position="221"/>
    </location>
    <ligand>
        <name>Mg(2+)</name>
        <dbReference type="ChEBI" id="CHEBI:18420"/>
        <label>1</label>
    </ligand>
</feature>
<feature type="binding site" evidence="9">
    <location>
        <position position="220"/>
    </location>
    <ligand>
        <name>Mg(2+)</name>
        <dbReference type="ChEBI" id="CHEBI:18420"/>
        <label>2</label>
    </ligand>
</feature>
<dbReference type="InterPro" id="IPR017459">
    <property type="entry name" value="Glycosyl_Trfase_fam3_N_dom"/>
</dbReference>
<feature type="binding site" evidence="9">
    <location>
        <position position="221"/>
    </location>
    <ligand>
        <name>Mg(2+)</name>
        <dbReference type="ChEBI" id="CHEBI:18420"/>
        <label>2</label>
    </ligand>
</feature>
<proteinExistence type="inferred from homology"/>
<comment type="cofactor">
    <cofactor evidence="9">
        <name>Mg(2+)</name>
        <dbReference type="ChEBI" id="CHEBI:18420"/>
    </cofactor>
    <text evidence="9">Binds 2 magnesium ions per monomer.</text>
</comment>
<dbReference type="PANTHER" id="PTHR43285:SF2">
    <property type="entry name" value="ANTHRANILATE PHOSPHORIBOSYLTRANSFERASE"/>
    <property type="match status" value="1"/>
</dbReference>
<dbReference type="InterPro" id="IPR000312">
    <property type="entry name" value="Glycosyl_Trfase_fam3"/>
</dbReference>
<evidence type="ECO:0000256" key="7">
    <source>
        <dbReference type="ARBA" id="ARBA00052328"/>
    </source>
</evidence>
<dbReference type="Gene3D" id="3.40.1030.10">
    <property type="entry name" value="Nucleoside phosphorylase/phosphoribosyltransferase catalytic domain"/>
    <property type="match status" value="1"/>
</dbReference>
<evidence type="ECO:0000256" key="2">
    <source>
        <dbReference type="ARBA" id="ARBA00022605"/>
    </source>
</evidence>
<dbReference type="RefSeq" id="WP_158898579.1">
    <property type="nucleotide sequence ID" value="NZ_CP035733.1"/>
</dbReference>
<evidence type="ECO:0000256" key="8">
    <source>
        <dbReference type="ARBA" id="ARBA00061188"/>
    </source>
</evidence>
<keyword evidence="3 9" id="KW-0328">Glycosyltransferase</keyword>
<dbReference type="GO" id="GO:0004048">
    <property type="term" value="F:anthranilate phosphoribosyltransferase activity"/>
    <property type="evidence" value="ECO:0007669"/>
    <property type="project" value="UniProtKB-UniRule"/>
</dbReference>
<comment type="subunit">
    <text evidence="9">Homodimer.</text>
</comment>
<dbReference type="GO" id="GO:0000287">
    <property type="term" value="F:magnesium ion binding"/>
    <property type="evidence" value="ECO:0007669"/>
    <property type="project" value="UniProtKB-UniRule"/>
</dbReference>
<evidence type="ECO:0000313" key="13">
    <source>
        <dbReference type="EMBL" id="QGY79887.1"/>
    </source>
</evidence>
<evidence type="ECO:0000313" key="14">
    <source>
        <dbReference type="Proteomes" id="UP000428803"/>
    </source>
</evidence>
<feature type="domain" description="Glycosyl transferase family 3 N-terminal" evidence="12">
    <location>
        <begin position="9"/>
        <end position="60"/>
    </location>
</feature>
<feature type="binding site" evidence="9">
    <location>
        <position position="83"/>
    </location>
    <ligand>
        <name>5-phospho-alpha-D-ribose 1-diphosphate</name>
        <dbReference type="ChEBI" id="CHEBI:58017"/>
    </ligand>
</feature>
<dbReference type="OrthoDB" id="9806430at2"/>
<evidence type="ECO:0000256" key="3">
    <source>
        <dbReference type="ARBA" id="ARBA00022676"/>
    </source>
</evidence>
<feature type="binding site" evidence="9">
    <location>
        <position position="115"/>
    </location>
    <ligand>
        <name>5-phospho-alpha-D-ribose 1-diphosphate</name>
        <dbReference type="ChEBI" id="CHEBI:58017"/>
    </ligand>
</feature>
<dbReference type="FunFam" id="3.40.1030.10:FF:000002">
    <property type="entry name" value="Anthranilate phosphoribosyltransferase"/>
    <property type="match status" value="1"/>
</dbReference>
<comment type="pathway">
    <text evidence="1 9">Amino-acid biosynthesis; L-tryptophan biosynthesis; L-tryptophan from chorismate: step 2/5.</text>
</comment>
<dbReference type="EC" id="2.4.2.18" evidence="9"/>
<feature type="binding site" evidence="9">
    <location>
        <position position="106"/>
    </location>
    <ligand>
        <name>anthranilate</name>
        <dbReference type="ChEBI" id="CHEBI:16567"/>
        <label>1</label>
    </ligand>
</feature>
<keyword evidence="5 9" id="KW-0822">Tryptophan biosynthesis</keyword>
<dbReference type="SUPFAM" id="SSF52418">
    <property type="entry name" value="Nucleoside phosphorylase/phosphoribosyltransferase catalytic domain"/>
    <property type="match status" value="1"/>
</dbReference>
<keyword evidence="14" id="KW-1185">Reference proteome</keyword>
<keyword evidence="9" id="KW-0460">Magnesium</keyword>
<gene>
    <name evidence="9 13" type="primary">trpD</name>
    <name evidence="13" type="ORF">EUU25_04205</name>
</gene>
<feature type="binding site" evidence="9">
    <location>
        <position position="87"/>
    </location>
    <ligand>
        <name>Mg(2+)</name>
        <dbReference type="ChEBI" id="CHEBI:18420"/>
        <label>1</label>
    </ligand>
</feature>
<evidence type="ECO:0000256" key="9">
    <source>
        <dbReference type="HAMAP-Rule" id="MF_00211"/>
    </source>
</evidence>
<keyword evidence="6 9" id="KW-0057">Aromatic amino acid biosynthesis</keyword>
<name>A0A6I6L732_9SPHN</name>
<dbReference type="InterPro" id="IPR035902">
    <property type="entry name" value="Nuc_phospho_transferase"/>
</dbReference>
<comment type="catalytic activity">
    <reaction evidence="7 9">
        <text>N-(5-phospho-beta-D-ribosyl)anthranilate + diphosphate = 5-phospho-alpha-D-ribose 1-diphosphate + anthranilate</text>
        <dbReference type="Rhea" id="RHEA:11768"/>
        <dbReference type="ChEBI" id="CHEBI:16567"/>
        <dbReference type="ChEBI" id="CHEBI:18277"/>
        <dbReference type="ChEBI" id="CHEBI:33019"/>
        <dbReference type="ChEBI" id="CHEBI:58017"/>
        <dbReference type="EC" id="2.4.2.18"/>
    </reaction>
</comment>
<dbReference type="NCBIfam" id="TIGR01245">
    <property type="entry name" value="trpD"/>
    <property type="match status" value="1"/>
</dbReference>
<dbReference type="Pfam" id="PF00591">
    <property type="entry name" value="Glycos_transf_3"/>
    <property type="match status" value="1"/>
</dbReference>
<dbReference type="PANTHER" id="PTHR43285">
    <property type="entry name" value="ANTHRANILATE PHOSPHORIBOSYLTRANSFERASE"/>
    <property type="match status" value="1"/>
</dbReference>
<dbReference type="InterPro" id="IPR036320">
    <property type="entry name" value="Glycosyl_Trfase_fam3_N_dom_sf"/>
</dbReference>
<feature type="binding site" evidence="9">
    <location>
        <position position="75"/>
    </location>
    <ligand>
        <name>anthranilate</name>
        <dbReference type="ChEBI" id="CHEBI:16567"/>
        <label>1</label>
    </ligand>
</feature>
<dbReference type="EMBL" id="CP035733">
    <property type="protein sequence ID" value="QGY79887.1"/>
    <property type="molecule type" value="Genomic_DNA"/>
</dbReference>
<evidence type="ECO:0000256" key="4">
    <source>
        <dbReference type="ARBA" id="ARBA00022679"/>
    </source>
</evidence>
<feature type="binding site" evidence="9">
    <location>
        <begin position="78"/>
        <end position="79"/>
    </location>
    <ligand>
        <name>5-phospho-alpha-D-ribose 1-diphosphate</name>
        <dbReference type="ChEBI" id="CHEBI:58017"/>
    </ligand>
</feature>
<protein>
    <recommendedName>
        <fullName evidence="9">Anthranilate phosphoribosyltransferase</fullName>
        <ecNumber evidence="9">2.4.2.18</ecNumber>
    </recommendedName>
</protein>
<evidence type="ECO:0000259" key="11">
    <source>
        <dbReference type="Pfam" id="PF00591"/>
    </source>
</evidence>
<dbReference type="KEGG" id="slaa:EUU25_04205"/>
<feature type="binding site" evidence="9">
    <location>
        <position position="161"/>
    </location>
    <ligand>
        <name>anthranilate</name>
        <dbReference type="ChEBI" id="CHEBI:16567"/>
        <label>2</label>
    </ligand>
</feature>
<dbReference type="AlphaFoldDB" id="A0A6I6L732"/>
<comment type="caution">
    <text evidence="9">Lacks conserved residue(s) required for the propagation of feature annotation.</text>
</comment>
<evidence type="ECO:0000256" key="5">
    <source>
        <dbReference type="ARBA" id="ARBA00022822"/>
    </source>
</evidence>
<comment type="function">
    <text evidence="9">Catalyzes the transfer of the phosphoribosyl group of 5-phosphorylribose-1-pyrophosphate (PRPP) to anthranilate to yield N-(5'-phosphoribosyl)-anthranilate (PRA).</text>
</comment>
<comment type="similarity">
    <text evidence="8">In the C-terminal section; belongs to the anthranilate phosphoribosyltransferase family.</text>
</comment>
<evidence type="ECO:0000256" key="6">
    <source>
        <dbReference type="ARBA" id="ARBA00023141"/>
    </source>
</evidence>
<dbReference type="HAMAP" id="MF_00211">
    <property type="entry name" value="TrpD"/>
    <property type="match status" value="1"/>
</dbReference>
<dbReference type="Gene3D" id="1.20.970.10">
    <property type="entry name" value="Transferase, Pyrimidine Nucleoside Phosphorylase, Chain C"/>
    <property type="match status" value="1"/>
</dbReference>
<dbReference type="SUPFAM" id="SSF47648">
    <property type="entry name" value="Nucleoside phosphorylase/phosphoribosyltransferase N-terminal domain"/>
    <property type="match status" value="1"/>
</dbReference>
<dbReference type="UniPathway" id="UPA00035">
    <property type="reaction ID" value="UER00041"/>
</dbReference>
<dbReference type="GO" id="GO:0005829">
    <property type="term" value="C:cytosol"/>
    <property type="evidence" value="ECO:0007669"/>
    <property type="project" value="TreeGrafter"/>
</dbReference>
<keyword evidence="2 9" id="KW-0028">Amino-acid biosynthesis</keyword>
<evidence type="ECO:0000259" key="12">
    <source>
        <dbReference type="Pfam" id="PF02885"/>
    </source>
</evidence>
<feature type="binding site" evidence="9">
    <location>
        <position position="75"/>
    </location>
    <ligand>
        <name>5-phospho-alpha-D-ribose 1-diphosphate</name>
        <dbReference type="ChEBI" id="CHEBI:58017"/>
    </ligand>
</feature>
<feature type="binding site" evidence="9">
    <location>
        <begin position="85"/>
        <end position="88"/>
    </location>
    <ligand>
        <name>5-phospho-alpha-D-ribose 1-diphosphate</name>
        <dbReference type="ChEBI" id="CHEBI:58017"/>
    </ligand>
</feature>
<keyword evidence="4 9" id="KW-0808">Transferase</keyword>
<evidence type="ECO:0000256" key="1">
    <source>
        <dbReference type="ARBA" id="ARBA00004907"/>
    </source>
</evidence>
<accession>A0A6I6L732</accession>
<reference evidence="14" key="1">
    <citation type="submission" date="2019-01" db="EMBL/GenBank/DDBJ databases">
        <title>Sphingorhabdus lacus sp.nov., isolated from an oligotrophic freshwater lake.</title>
        <authorList>
            <person name="Park M."/>
        </authorList>
    </citation>
    <scope>NUCLEOTIDE SEQUENCE [LARGE SCALE GENOMIC DNA]</scope>
    <source>
        <strain evidence="14">IMCC1753</strain>
    </source>
</reference>
<dbReference type="Proteomes" id="UP000428803">
    <property type="component" value="Chromosome"/>
</dbReference>
<feature type="region of interest" description="Disordered" evidence="10">
    <location>
        <begin position="229"/>
        <end position="253"/>
    </location>
</feature>
<organism evidence="13 14">
    <name type="scientific">Sphingorhabdus lacus</name>
    <dbReference type="NCBI Taxonomy" id="392610"/>
    <lineage>
        <taxon>Bacteria</taxon>
        <taxon>Pseudomonadati</taxon>
        <taxon>Pseudomonadota</taxon>
        <taxon>Alphaproteobacteria</taxon>
        <taxon>Sphingomonadales</taxon>
        <taxon>Sphingomonadaceae</taxon>
        <taxon>Sphingorhabdus</taxon>
    </lineage>
</organism>
<sequence>MKLLPDASQPLTAELAAEAFAAILDGAVAPDDIQHFLTVMSDRDETSIEITAAVREMRKRMKTISAPEGAIDVCGTGGDGSHSLNISTAVAIVVAACEVPVAKHGNRAASSKAGAADTLEALGLNLDRASETAEATLADLGICFLFAQKHHPALAPLAPIRKAIGKRTIFNLTGPAANPARVKRQLIGVARPDFLPVYAGALELLDYEDAMLVAGDEPLDELSISGPSSVHRLGQSSTRITPESAGLAQHPSEELRGGDAAYNAAALMRLLDGEAGAYRDAVLLNASAALMVAGHVHDWHSGVEEAAEAIDKGLAKALLNCWVAY</sequence>
<dbReference type="GO" id="GO:0000162">
    <property type="term" value="P:L-tryptophan biosynthetic process"/>
    <property type="evidence" value="ECO:0007669"/>
    <property type="project" value="UniProtKB-UniRule"/>
</dbReference>
<dbReference type="InterPro" id="IPR005940">
    <property type="entry name" value="Anthranilate_Pribosyl_Tfrase"/>
</dbReference>
<feature type="binding site" evidence="9">
    <location>
        <begin position="103"/>
        <end position="111"/>
    </location>
    <ligand>
        <name>5-phospho-alpha-D-ribose 1-diphosphate</name>
        <dbReference type="ChEBI" id="CHEBI:58017"/>
    </ligand>
</feature>
<feature type="domain" description="Glycosyl transferase family 3" evidence="11">
    <location>
        <begin position="70"/>
        <end position="315"/>
    </location>
</feature>
<evidence type="ECO:0000256" key="10">
    <source>
        <dbReference type="SAM" id="MobiDB-lite"/>
    </source>
</evidence>